<evidence type="ECO:0000256" key="1">
    <source>
        <dbReference type="SAM" id="MobiDB-lite"/>
    </source>
</evidence>
<keyword evidence="3" id="KW-1185">Reference proteome</keyword>
<accession>A0A4R6BYW9</accession>
<comment type="caution">
    <text evidence="2">The sequence shown here is derived from an EMBL/GenBank/DDBJ whole genome shotgun (WGS) entry which is preliminary data.</text>
</comment>
<gene>
    <name evidence="2" type="ORF">ERX55_07700</name>
</gene>
<dbReference type="RefSeq" id="WP_133451996.1">
    <property type="nucleotide sequence ID" value="NZ_CP128470.1"/>
</dbReference>
<feature type="region of interest" description="Disordered" evidence="1">
    <location>
        <begin position="1"/>
        <end position="63"/>
    </location>
</feature>
<evidence type="ECO:0000313" key="2">
    <source>
        <dbReference type="EMBL" id="TDM13670.1"/>
    </source>
</evidence>
<sequence>MTENKQYDSSIDGVDKKETQQPDTKAKNYDASIDGVDKKDDTLSDIQKEQLNHPAQESDGRGE</sequence>
<dbReference type="EMBL" id="SCWF01000008">
    <property type="protein sequence ID" value="TDM13670.1"/>
    <property type="molecule type" value="Genomic_DNA"/>
</dbReference>
<evidence type="ECO:0000313" key="3">
    <source>
        <dbReference type="Proteomes" id="UP000294843"/>
    </source>
</evidence>
<name>A0A4R6BYW9_9STAP</name>
<dbReference type="AlphaFoldDB" id="A0A4R6BYW9"/>
<proteinExistence type="predicted"/>
<protein>
    <submittedName>
        <fullName evidence="2">Uncharacterized protein</fullName>
    </submittedName>
</protein>
<feature type="compositionally biased region" description="Basic and acidic residues" evidence="1">
    <location>
        <begin position="35"/>
        <end position="63"/>
    </location>
</feature>
<organism evidence="2 3">
    <name type="scientific">Macrococcus bovicus</name>
    <dbReference type="NCBI Taxonomy" id="69968"/>
    <lineage>
        <taxon>Bacteria</taxon>
        <taxon>Bacillati</taxon>
        <taxon>Bacillota</taxon>
        <taxon>Bacilli</taxon>
        <taxon>Bacillales</taxon>
        <taxon>Staphylococcaceae</taxon>
        <taxon>Macrococcus</taxon>
    </lineage>
</organism>
<feature type="compositionally biased region" description="Basic and acidic residues" evidence="1">
    <location>
        <begin position="13"/>
        <end position="28"/>
    </location>
</feature>
<reference evidence="2 3" key="1">
    <citation type="submission" date="2019-01" db="EMBL/GenBank/DDBJ databases">
        <title>Draft genome sequences of the type strains of six Macrococcus species.</title>
        <authorList>
            <person name="Mazhar S."/>
            <person name="Altermann E."/>
            <person name="Hill C."/>
            <person name="Mcauliffe O."/>
        </authorList>
    </citation>
    <scope>NUCLEOTIDE SEQUENCE [LARGE SCALE GENOMIC DNA]</scope>
    <source>
        <strain evidence="2 3">ATCC 51825</strain>
    </source>
</reference>
<dbReference type="Proteomes" id="UP000294843">
    <property type="component" value="Unassembled WGS sequence"/>
</dbReference>
<dbReference type="OrthoDB" id="9905322at2"/>